<dbReference type="PANTHER" id="PTHR42790:SF19">
    <property type="entry name" value="KYNURENINE_ALPHA-AMINOADIPATE AMINOTRANSFERASE, MITOCHONDRIAL"/>
    <property type="match status" value="1"/>
</dbReference>
<reference evidence="8" key="1">
    <citation type="submission" date="2020-10" db="EMBL/GenBank/DDBJ databases">
        <authorList>
            <person name="Gilroy R."/>
        </authorList>
    </citation>
    <scope>NUCLEOTIDE SEQUENCE</scope>
    <source>
        <strain evidence="8">ChiSjej4B22-9803</strain>
    </source>
</reference>
<dbReference type="InterPro" id="IPR015422">
    <property type="entry name" value="PyrdxlP-dep_Trfase_small"/>
</dbReference>
<dbReference type="FunFam" id="3.40.640.10:FF:000053">
    <property type="entry name" value="Aminotransferase, class I"/>
    <property type="match status" value="1"/>
</dbReference>
<dbReference type="InterPro" id="IPR015421">
    <property type="entry name" value="PyrdxlP-dep_Trfase_major"/>
</dbReference>
<evidence type="ECO:0000256" key="4">
    <source>
        <dbReference type="ARBA" id="ARBA00022576"/>
    </source>
</evidence>
<evidence type="ECO:0000259" key="7">
    <source>
        <dbReference type="Pfam" id="PF00155"/>
    </source>
</evidence>
<dbReference type="Proteomes" id="UP000824111">
    <property type="component" value="Unassembled WGS sequence"/>
</dbReference>
<comment type="similarity">
    <text evidence="2">Belongs to the class-I pyridoxal-phosphate-dependent aminotransferase family.</text>
</comment>
<proteinExistence type="inferred from homology"/>
<gene>
    <name evidence="8" type="ORF">IAB04_03740</name>
</gene>
<dbReference type="AlphaFoldDB" id="A0A9D1LUZ6"/>
<organism evidence="8 9">
    <name type="scientific">Candidatus Avimonoglobus intestinipullorum</name>
    <dbReference type="NCBI Taxonomy" id="2840699"/>
    <lineage>
        <taxon>Bacteria</taxon>
        <taxon>Bacillati</taxon>
        <taxon>Bacillota</taxon>
        <taxon>Clostridia</taxon>
        <taxon>Eubacteriales</taxon>
        <taxon>Candidatus Avimonoglobus</taxon>
    </lineage>
</organism>
<dbReference type="EMBL" id="DVND01000099">
    <property type="protein sequence ID" value="HIU48450.1"/>
    <property type="molecule type" value="Genomic_DNA"/>
</dbReference>
<comment type="subunit">
    <text evidence="3">Homodimer.</text>
</comment>
<keyword evidence="4 8" id="KW-0032">Aminotransferase</keyword>
<dbReference type="Gene3D" id="3.40.640.10">
    <property type="entry name" value="Type I PLP-dependent aspartate aminotransferase-like (Major domain)"/>
    <property type="match status" value="1"/>
</dbReference>
<evidence type="ECO:0000256" key="5">
    <source>
        <dbReference type="ARBA" id="ARBA00022679"/>
    </source>
</evidence>
<evidence type="ECO:0000313" key="8">
    <source>
        <dbReference type="EMBL" id="HIU48450.1"/>
    </source>
</evidence>
<evidence type="ECO:0000313" key="9">
    <source>
        <dbReference type="Proteomes" id="UP000824111"/>
    </source>
</evidence>
<reference evidence="8" key="2">
    <citation type="journal article" date="2021" name="PeerJ">
        <title>Extensive microbial diversity within the chicken gut microbiome revealed by metagenomics and culture.</title>
        <authorList>
            <person name="Gilroy R."/>
            <person name="Ravi A."/>
            <person name="Getino M."/>
            <person name="Pursley I."/>
            <person name="Horton D.L."/>
            <person name="Alikhan N.F."/>
            <person name="Baker D."/>
            <person name="Gharbi K."/>
            <person name="Hall N."/>
            <person name="Watson M."/>
            <person name="Adriaenssens E.M."/>
            <person name="Foster-Nyarko E."/>
            <person name="Jarju S."/>
            <person name="Secka A."/>
            <person name="Antonio M."/>
            <person name="Oren A."/>
            <person name="Chaudhuri R.R."/>
            <person name="La Ragione R."/>
            <person name="Hildebrand F."/>
            <person name="Pallen M.J."/>
        </authorList>
    </citation>
    <scope>NUCLEOTIDE SEQUENCE</scope>
    <source>
        <strain evidence="8">ChiSjej4B22-9803</strain>
    </source>
</reference>
<dbReference type="GO" id="GO:0008483">
    <property type="term" value="F:transaminase activity"/>
    <property type="evidence" value="ECO:0007669"/>
    <property type="project" value="UniProtKB-KW"/>
</dbReference>
<accession>A0A9D1LUZ6</accession>
<evidence type="ECO:0000256" key="6">
    <source>
        <dbReference type="ARBA" id="ARBA00022898"/>
    </source>
</evidence>
<evidence type="ECO:0000256" key="1">
    <source>
        <dbReference type="ARBA" id="ARBA00001933"/>
    </source>
</evidence>
<dbReference type="InterPro" id="IPR050859">
    <property type="entry name" value="Class-I_PLP-dep_aminotransf"/>
</dbReference>
<dbReference type="Pfam" id="PF00155">
    <property type="entry name" value="Aminotran_1_2"/>
    <property type="match status" value="1"/>
</dbReference>
<dbReference type="InterPro" id="IPR015424">
    <property type="entry name" value="PyrdxlP-dep_Trfase"/>
</dbReference>
<name>A0A9D1LUZ6_9FIRM</name>
<dbReference type="GO" id="GO:1901605">
    <property type="term" value="P:alpha-amino acid metabolic process"/>
    <property type="evidence" value="ECO:0007669"/>
    <property type="project" value="TreeGrafter"/>
</dbReference>
<evidence type="ECO:0000256" key="2">
    <source>
        <dbReference type="ARBA" id="ARBA00007441"/>
    </source>
</evidence>
<feature type="domain" description="Aminotransferase class I/classII large" evidence="7">
    <location>
        <begin position="64"/>
        <end position="388"/>
    </location>
</feature>
<comment type="caution">
    <text evidence="8">The sequence shown here is derived from an EMBL/GenBank/DDBJ whole genome shotgun (WGS) entry which is preliminary data.</text>
</comment>
<dbReference type="Gene3D" id="3.90.1150.10">
    <property type="entry name" value="Aspartate Aminotransferase, domain 1"/>
    <property type="match status" value="1"/>
</dbReference>
<keyword evidence="6" id="KW-0663">Pyridoxal phosphate</keyword>
<sequence>MNNNERYFSERSKPLKASAIREMFKLMADPAVISLAGGSPAPELFPGEELSKIAGKILMTNPTGALQYGTTDGYKPLKELVAERVRKIGSIKEGDKLIITTGAQQGIDLAAKALVNEGEPVVVEAPTFVGTLNSLRSYQAKLIGVKMDDDGMNMEALEEALKNNNVKLIYTIPTFQNPSGITMSLEKRKKLLALAEQYDAVILEDNPYGDLRFAGTDIPTVKSMDTSGRVIYVGTFSKILSPGMRIGYVIANADFVDKIEVLKQANDVHTPLLTQMMAAEFLKKYDIDQYIEKSRKLYGEKCAFMLECMDKYFPNTVSYTRPQGGLFIMCTMPEGTDSNKILAECLKEKVAFVAGNSFEVDADKPANYFRLNYSTMPNEKIEQGIKAIGKVLKEQLG</sequence>
<dbReference type="PANTHER" id="PTHR42790">
    <property type="entry name" value="AMINOTRANSFERASE"/>
    <property type="match status" value="1"/>
</dbReference>
<dbReference type="InterPro" id="IPR004839">
    <property type="entry name" value="Aminotransferase_I/II_large"/>
</dbReference>
<evidence type="ECO:0000256" key="3">
    <source>
        <dbReference type="ARBA" id="ARBA00011738"/>
    </source>
</evidence>
<keyword evidence="5" id="KW-0808">Transferase</keyword>
<dbReference type="SUPFAM" id="SSF53383">
    <property type="entry name" value="PLP-dependent transferases"/>
    <property type="match status" value="1"/>
</dbReference>
<comment type="cofactor">
    <cofactor evidence="1">
        <name>pyridoxal 5'-phosphate</name>
        <dbReference type="ChEBI" id="CHEBI:597326"/>
    </cofactor>
</comment>
<dbReference type="GO" id="GO:0030170">
    <property type="term" value="F:pyridoxal phosphate binding"/>
    <property type="evidence" value="ECO:0007669"/>
    <property type="project" value="InterPro"/>
</dbReference>
<protein>
    <submittedName>
        <fullName evidence="8">PLP-dependent aminotransferase family protein</fullName>
    </submittedName>
</protein>
<dbReference type="CDD" id="cd00609">
    <property type="entry name" value="AAT_like"/>
    <property type="match status" value="1"/>
</dbReference>